<name>A0A378YUU1_9NOCA</name>
<sequence>MSKPVAWILGLTLIIAGPLIGIALRRVVDRIAAKTLVASTTPGSQTARRLVLGLAHDLAVPVCALVALAVALDLPGGIPFPMEIIHQVLKGALMVAITFAIARLAADVVTSVIRRISGISGSVSLFATITRVLIYAVGALITLDSAGIRVTPLLGALGVGALAIALALEGTLANLFAGVHILASRTVQPGDFVRLDTGEVGWITDVNWRTTSIREIPGNVVIVPNRKFADAILTNFNHPAQDMAIAVEVSTSYDSDLDQVERVTLEVARQVMCELDVGVPDAEPRVRFHTFGDSGIGFRVVLRTRQYEDQYLLVSEFIKALHRRFRMEGIVIPYPIRVLHTAPITEPRTVPLVDPSSLETALRTP</sequence>
<feature type="transmembrane region" description="Helical" evidence="7">
    <location>
        <begin position="6"/>
        <end position="28"/>
    </location>
</feature>
<dbReference type="GO" id="GO:0005886">
    <property type="term" value="C:plasma membrane"/>
    <property type="evidence" value="ECO:0007669"/>
    <property type="project" value="UniProtKB-SubCell"/>
</dbReference>
<evidence type="ECO:0000259" key="9">
    <source>
        <dbReference type="Pfam" id="PF21082"/>
    </source>
</evidence>
<dbReference type="AlphaFoldDB" id="A0A378YUU1"/>
<comment type="similarity">
    <text evidence="2">Belongs to the MscS (TC 1.A.23) family.</text>
</comment>
<dbReference type="Gene3D" id="2.30.30.60">
    <property type="match status" value="1"/>
</dbReference>
<keyword evidence="3" id="KW-1003">Cell membrane</keyword>
<accession>A0A378YUU1</accession>
<dbReference type="InterPro" id="IPR011014">
    <property type="entry name" value="MscS_channel_TM-2"/>
</dbReference>
<evidence type="ECO:0000256" key="4">
    <source>
        <dbReference type="ARBA" id="ARBA00022692"/>
    </source>
</evidence>
<dbReference type="Pfam" id="PF21082">
    <property type="entry name" value="MS_channel_3rd"/>
    <property type="match status" value="1"/>
</dbReference>
<dbReference type="OrthoDB" id="9775207at2"/>
<proteinExistence type="inferred from homology"/>
<feature type="transmembrane region" description="Helical" evidence="7">
    <location>
        <begin position="118"/>
        <end position="141"/>
    </location>
</feature>
<feature type="domain" description="Mechanosensitive ion channel transmembrane helices 2/3" evidence="10">
    <location>
        <begin position="128"/>
        <end position="168"/>
    </location>
</feature>
<evidence type="ECO:0000256" key="1">
    <source>
        <dbReference type="ARBA" id="ARBA00004651"/>
    </source>
</evidence>
<evidence type="ECO:0000313" key="12">
    <source>
        <dbReference type="Proteomes" id="UP000255467"/>
    </source>
</evidence>
<feature type="domain" description="Mechanosensitive ion channel MscS" evidence="8">
    <location>
        <begin position="171"/>
        <end position="238"/>
    </location>
</feature>
<keyword evidence="12" id="KW-1185">Reference proteome</keyword>
<evidence type="ECO:0000256" key="5">
    <source>
        <dbReference type="ARBA" id="ARBA00022989"/>
    </source>
</evidence>
<dbReference type="Proteomes" id="UP000255467">
    <property type="component" value="Unassembled WGS sequence"/>
</dbReference>
<evidence type="ECO:0000256" key="6">
    <source>
        <dbReference type="ARBA" id="ARBA00023136"/>
    </source>
</evidence>
<dbReference type="InterPro" id="IPR010920">
    <property type="entry name" value="LSM_dom_sf"/>
</dbReference>
<dbReference type="SUPFAM" id="SSF50182">
    <property type="entry name" value="Sm-like ribonucleoproteins"/>
    <property type="match status" value="1"/>
</dbReference>
<organism evidence="11 12">
    <name type="scientific">Nocardia otitidiscaviarum</name>
    <dbReference type="NCBI Taxonomy" id="1823"/>
    <lineage>
        <taxon>Bacteria</taxon>
        <taxon>Bacillati</taxon>
        <taxon>Actinomycetota</taxon>
        <taxon>Actinomycetes</taxon>
        <taxon>Mycobacteriales</taxon>
        <taxon>Nocardiaceae</taxon>
        <taxon>Nocardia</taxon>
    </lineage>
</organism>
<dbReference type="SUPFAM" id="SSF82861">
    <property type="entry name" value="Mechanosensitive channel protein MscS (YggB), transmembrane region"/>
    <property type="match status" value="1"/>
</dbReference>
<dbReference type="InterPro" id="IPR049142">
    <property type="entry name" value="MS_channel_1st"/>
</dbReference>
<dbReference type="Pfam" id="PF00924">
    <property type="entry name" value="MS_channel_2nd"/>
    <property type="match status" value="1"/>
</dbReference>
<dbReference type="Gene3D" id="3.30.70.100">
    <property type="match status" value="1"/>
</dbReference>
<evidence type="ECO:0000313" key="11">
    <source>
        <dbReference type="EMBL" id="SUA80884.1"/>
    </source>
</evidence>
<gene>
    <name evidence="11" type="primary">mscS_2</name>
    <name evidence="11" type="ORF">NCTC1934_04499</name>
</gene>
<dbReference type="InterPro" id="IPR011066">
    <property type="entry name" value="MscS_channel_C_sf"/>
</dbReference>
<reference evidence="11 12" key="1">
    <citation type="submission" date="2018-06" db="EMBL/GenBank/DDBJ databases">
        <authorList>
            <consortium name="Pathogen Informatics"/>
            <person name="Doyle S."/>
        </authorList>
    </citation>
    <scope>NUCLEOTIDE SEQUENCE [LARGE SCALE GENOMIC DNA]</scope>
    <source>
        <strain evidence="11 12">NCTC1934</strain>
    </source>
</reference>
<dbReference type="EMBL" id="UGRY01000002">
    <property type="protein sequence ID" value="SUA80884.1"/>
    <property type="molecule type" value="Genomic_DNA"/>
</dbReference>
<evidence type="ECO:0000256" key="7">
    <source>
        <dbReference type="SAM" id="Phobius"/>
    </source>
</evidence>
<feature type="domain" description="Mechanosensitive ion channel MscS C-terminal" evidence="9">
    <location>
        <begin position="246"/>
        <end position="332"/>
    </location>
</feature>
<dbReference type="GO" id="GO:0055085">
    <property type="term" value="P:transmembrane transport"/>
    <property type="evidence" value="ECO:0007669"/>
    <property type="project" value="InterPro"/>
</dbReference>
<dbReference type="SUPFAM" id="SSF82689">
    <property type="entry name" value="Mechanosensitive channel protein MscS (YggB), C-terminal domain"/>
    <property type="match status" value="1"/>
</dbReference>
<feature type="transmembrane region" description="Helical" evidence="7">
    <location>
        <begin position="153"/>
        <end position="176"/>
    </location>
</feature>
<keyword evidence="4 7" id="KW-0812">Transmembrane</keyword>
<dbReference type="PANTHER" id="PTHR30566">
    <property type="entry name" value="YNAI-RELATED MECHANOSENSITIVE ION CHANNEL"/>
    <property type="match status" value="1"/>
</dbReference>
<dbReference type="Gene3D" id="1.10.287.1260">
    <property type="match status" value="1"/>
</dbReference>
<dbReference type="InterPro" id="IPR023408">
    <property type="entry name" value="MscS_beta-dom_sf"/>
</dbReference>
<keyword evidence="5 7" id="KW-1133">Transmembrane helix</keyword>
<evidence type="ECO:0000259" key="10">
    <source>
        <dbReference type="Pfam" id="PF21088"/>
    </source>
</evidence>
<dbReference type="RefSeq" id="WP_039814995.1">
    <property type="nucleotide sequence ID" value="NZ_UGRY01000002.1"/>
</dbReference>
<evidence type="ECO:0000256" key="2">
    <source>
        <dbReference type="ARBA" id="ARBA00008017"/>
    </source>
</evidence>
<feature type="transmembrane region" description="Helical" evidence="7">
    <location>
        <begin position="49"/>
        <end position="72"/>
    </location>
</feature>
<dbReference type="PANTHER" id="PTHR30566:SF25">
    <property type="entry name" value="INNER MEMBRANE PROTEIN"/>
    <property type="match status" value="1"/>
</dbReference>
<dbReference type="STRING" id="1406858.GCA_000710895_06570"/>
<comment type="subcellular location">
    <subcellularLocation>
        <location evidence="1">Cell membrane</location>
        <topology evidence="1">Multi-pass membrane protein</topology>
    </subcellularLocation>
</comment>
<evidence type="ECO:0000256" key="3">
    <source>
        <dbReference type="ARBA" id="ARBA00022475"/>
    </source>
</evidence>
<dbReference type="InterPro" id="IPR049278">
    <property type="entry name" value="MS_channel_C"/>
</dbReference>
<protein>
    <submittedName>
        <fullName evidence="11">Small-conductance mechanosensitive channel</fullName>
    </submittedName>
</protein>
<dbReference type="Pfam" id="PF21088">
    <property type="entry name" value="MS_channel_1st"/>
    <property type="match status" value="1"/>
</dbReference>
<dbReference type="InterPro" id="IPR006685">
    <property type="entry name" value="MscS_channel_2nd"/>
</dbReference>
<evidence type="ECO:0000259" key="8">
    <source>
        <dbReference type="Pfam" id="PF00924"/>
    </source>
</evidence>
<keyword evidence="6 7" id="KW-0472">Membrane</keyword>
<feature type="transmembrane region" description="Helical" evidence="7">
    <location>
        <begin position="84"/>
        <end position="106"/>
    </location>
</feature>